<dbReference type="AlphaFoldDB" id="A0A1T4P0R3"/>
<dbReference type="PROSITE" id="PS51355">
    <property type="entry name" value="GLUTATHIONE_PEROXID_3"/>
    <property type="match status" value="1"/>
</dbReference>
<dbReference type="InterPro" id="IPR013766">
    <property type="entry name" value="Thioredoxin_domain"/>
</dbReference>
<dbReference type="InterPro" id="IPR036249">
    <property type="entry name" value="Thioredoxin-like_sf"/>
</dbReference>
<evidence type="ECO:0000313" key="8">
    <source>
        <dbReference type="Proteomes" id="UP000243297"/>
    </source>
</evidence>
<dbReference type="PRINTS" id="PR01011">
    <property type="entry name" value="GLUTPROXDASE"/>
</dbReference>
<evidence type="ECO:0000259" key="6">
    <source>
        <dbReference type="PROSITE" id="PS51352"/>
    </source>
</evidence>
<dbReference type="Pfam" id="PF00255">
    <property type="entry name" value="GSHPx"/>
    <property type="match status" value="1"/>
</dbReference>
<keyword evidence="3 5" id="KW-0560">Oxidoreductase</keyword>
<dbReference type="FunFam" id="3.40.30.10:FF:000025">
    <property type="entry name" value="Glutathione peroxidase"/>
    <property type="match status" value="1"/>
</dbReference>
<dbReference type="PIRSF" id="PIRSF000303">
    <property type="entry name" value="Glutathion_perox"/>
    <property type="match status" value="1"/>
</dbReference>
<dbReference type="Gene3D" id="3.40.30.10">
    <property type="entry name" value="Glutaredoxin"/>
    <property type="match status" value="1"/>
</dbReference>
<dbReference type="GO" id="GO:0004601">
    <property type="term" value="F:peroxidase activity"/>
    <property type="evidence" value="ECO:0007669"/>
    <property type="project" value="UniProtKB-KW"/>
</dbReference>
<organism evidence="7 8">
    <name type="scientific">Anaerorhabdus furcosa</name>
    <dbReference type="NCBI Taxonomy" id="118967"/>
    <lineage>
        <taxon>Bacteria</taxon>
        <taxon>Bacillati</taxon>
        <taxon>Bacillota</taxon>
        <taxon>Erysipelotrichia</taxon>
        <taxon>Erysipelotrichales</taxon>
        <taxon>Erysipelotrichaceae</taxon>
        <taxon>Anaerorhabdus</taxon>
    </lineage>
</organism>
<dbReference type="PROSITE" id="PS51352">
    <property type="entry name" value="THIOREDOXIN_2"/>
    <property type="match status" value="1"/>
</dbReference>
<feature type="domain" description="Thioredoxin" evidence="6">
    <location>
        <begin position="1"/>
        <end position="157"/>
    </location>
</feature>
<dbReference type="OrthoDB" id="9789406at2"/>
<dbReference type="Proteomes" id="UP000243297">
    <property type="component" value="Unassembled WGS sequence"/>
</dbReference>
<dbReference type="PANTHER" id="PTHR11592">
    <property type="entry name" value="GLUTATHIONE PEROXIDASE"/>
    <property type="match status" value="1"/>
</dbReference>
<evidence type="ECO:0000256" key="3">
    <source>
        <dbReference type="ARBA" id="ARBA00023002"/>
    </source>
</evidence>
<gene>
    <name evidence="7" type="ORF">SAMN02745191_1826</name>
</gene>
<name>A0A1T4P0R3_9FIRM</name>
<comment type="similarity">
    <text evidence="1 5">Belongs to the glutathione peroxidase family.</text>
</comment>
<dbReference type="RefSeq" id="WP_078712232.1">
    <property type="nucleotide sequence ID" value="NZ_FUWY01000005.1"/>
</dbReference>
<dbReference type="PANTHER" id="PTHR11592:SF78">
    <property type="entry name" value="GLUTATHIONE PEROXIDASE"/>
    <property type="match status" value="1"/>
</dbReference>
<dbReference type="InterPro" id="IPR000889">
    <property type="entry name" value="Glutathione_peroxidase"/>
</dbReference>
<keyword evidence="2 5" id="KW-0575">Peroxidase</keyword>
<keyword evidence="8" id="KW-1185">Reference proteome</keyword>
<evidence type="ECO:0000256" key="5">
    <source>
        <dbReference type="RuleBase" id="RU000499"/>
    </source>
</evidence>
<evidence type="ECO:0000256" key="1">
    <source>
        <dbReference type="ARBA" id="ARBA00006926"/>
    </source>
</evidence>
<evidence type="ECO:0000256" key="4">
    <source>
        <dbReference type="PIRSR" id="PIRSR000303-1"/>
    </source>
</evidence>
<sequence length="157" mass="18413">MKIYDLKVKSHDGKEVSLKDYEGKVLLVVNTATHCQHTPQYVYLKEIYDKFHDQGLEILDFPSDQLNGKAPGTNSEIHDFCVKEYNIEFPQFEKIEVNGENQAPLYELLKTQRGGLFDDEIEYNFTKFLLNRDGEVIMRYEPTIDFLTIERDIKELL</sequence>
<dbReference type="CDD" id="cd00340">
    <property type="entry name" value="GSH_Peroxidase"/>
    <property type="match status" value="1"/>
</dbReference>
<dbReference type="STRING" id="118967.SAMN02745191_1826"/>
<feature type="active site" evidence="4">
    <location>
        <position position="35"/>
    </location>
</feature>
<dbReference type="EMBL" id="FUWY01000005">
    <property type="protein sequence ID" value="SJZ85095.1"/>
    <property type="molecule type" value="Genomic_DNA"/>
</dbReference>
<protein>
    <recommendedName>
        <fullName evidence="5">Glutathione peroxidase</fullName>
    </recommendedName>
</protein>
<reference evidence="8" key="1">
    <citation type="submission" date="2017-02" db="EMBL/GenBank/DDBJ databases">
        <authorList>
            <person name="Varghese N."/>
            <person name="Submissions S."/>
        </authorList>
    </citation>
    <scope>NUCLEOTIDE SEQUENCE [LARGE SCALE GENOMIC DNA]</scope>
    <source>
        <strain evidence="8">ATCC 25662</strain>
    </source>
</reference>
<dbReference type="SUPFAM" id="SSF52833">
    <property type="entry name" value="Thioredoxin-like"/>
    <property type="match status" value="1"/>
</dbReference>
<evidence type="ECO:0000256" key="2">
    <source>
        <dbReference type="ARBA" id="ARBA00022559"/>
    </source>
</evidence>
<proteinExistence type="inferred from homology"/>
<evidence type="ECO:0000313" key="7">
    <source>
        <dbReference type="EMBL" id="SJZ85095.1"/>
    </source>
</evidence>
<dbReference type="GO" id="GO:0006979">
    <property type="term" value="P:response to oxidative stress"/>
    <property type="evidence" value="ECO:0007669"/>
    <property type="project" value="InterPro"/>
</dbReference>
<accession>A0A1T4P0R3</accession>